<dbReference type="RefSeq" id="XP_047763253.1">
    <property type="nucleotide sequence ID" value="XM_047906807.1"/>
</dbReference>
<feature type="compositionally biased region" description="Polar residues" evidence="1">
    <location>
        <begin position="1"/>
        <end position="11"/>
    </location>
</feature>
<dbReference type="EMBL" id="CP090168">
    <property type="protein sequence ID" value="UJO18887.1"/>
    <property type="molecule type" value="Genomic_DNA"/>
</dbReference>
<dbReference type="OrthoDB" id="2417614at2759"/>
<feature type="region of interest" description="Disordered" evidence="1">
    <location>
        <begin position="124"/>
        <end position="189"/>
    </location>
</feature>
<proteinExistence type="predicted"/>
<evidence type="ECO:0000259" key="2">
    <source>
        <dbReference type="SMART" id="SM00974"/>
    </source>
</evidence>
<feature type="region of interest" description="Disordered" evidence="1">
    <location>
        <begin position="408"/>
        <end position="433"/>
    </location>
</feature>
<keyword evidence="4" id="KW-1185">Reference proteome</keyword>
<evidence type="ECO:0000313" key="4">
    <source>
        <dbReference type="Proteomes" id="UP000756132"/>
    </source>
</evidence>
<feature type="region of interest" description="Disordered" evidence="1">
    <location>
        <begin position="210"/>
        <end position="268"/>
    </location>
</feature>
<dbReference type="GeneID" id="71987537"/>
<feature type="domain" description="Bacteriophage T5 Orf172 DNA-binding" evidence="2">
    <location>
        <begin position="366"/>
        <end position="489"/>
    </location>
</feature>
<dbReference type="KEGG" id="ffu:CLAFUR5_07659"/>
<evidence type="ECO:0000256" key="1">
    <source>
        <dbReference type="SAM" id="MobiDB-lite"/>
    </source>
</evidence>
<dbReference type="InterPro" id="IPR018306">
    <property type="entry name" value="Phage_T5_Orf172_DNA-bd"/>
</dbReference>
<gene>
    <name evidence="3" type="ORF">CLAFUR5_07659</name>
</gene>
<reference evidence="3" key="1">
    <citation type="submission" date="2021-12" db="EMBL/GenBank/DDBJ databases">
        <authorList>
            <person name="Zaccaron A."/>
            <person name="Stergiopoulos I."/>
        </authorList>
    </citation>
    <scope>NUCLEOTIDE SEQUENCE</scope>
    <source>
        <strain evidence="3">Race5_Kim</strain>
    </source>
</reference>
<dbReference type="OMA" id="AAAYFCW"/>
<dbReference type="PANTHER" id="PTHR28094">
    <property type="entry name" value="MEIOTICALLY UP-REGULATED GENE 113 PROTEIN"/>
    <property type="match status" value="1"/>
</dbReference>
<evidence type="ECO:0000313" key="3">
    <source>
        <dbReference type="EMBL" id="UJO18887.1"/>
    </source>
</evidence>
<reference evidence="3" key="2">
    <citation type="journal article" date="2022" name="Microb. Genom.">
        <title>A chromosome-scale genome assembly of the tomato pathogen Cladosporium fulvum reveals a compartmentalized genome architecture and the presence of a dispensable chromosome.</title>
        <authorList>
            <person name="Zaccaron A.Z."/>
            <person name="Chen L.H."/>
            <person name="Samaras A."/>
            <person name="Stergiopoulos I."/>
        </authorList>
    </citation>
    <scope>NUCLEOTIDE SEQUENCE</scope>
    <source>
        <strain evidence="3">Race5_Kim</strain>
    </source>
</reference>
<dbReference type="SMART" id="SM00974">
    <property type="entry name" value="T5orf172"/>
    <property type="match status" value="1"/>
</dbReference>
<accession>A0A9Q8PAJ3</accession>
<dbReference type="InterPro" id="IPR053006">
    <property type="entry name" value="Meiosis_regulatory"/>
</dbReference>
<feature type="compositionally biased region" description="Polar residues" evidence="1">
    <location>
        <begin position="21"/>
        <end position="34"/>
    </location>
</feature>
<name>A0A9Q8PAJ3_PASFU</name>
<feature type="compositionally biased region" description="Basic and acidic residues" evidence="1">
    <location>
        <begin position="230"/>
        <end position="239"/>
    </location>
</feature>
<dbReference type="AlphaFoldDB" id="A0A9Q8PAJ3"/>
<organism evidence="3 4">
    <name type="scientific">Passalora fulva</name>
    <name type="common">Tomato leaf mold</name>
    <name type="synonym">Cladosporium fulvum</name>
    <dbReference type="NCBI Taxonomy" id="5499"/>
    <lineage>
        <taxon>Eukaryota</taxon>
        <taxon>Fungi</taxon>
        <taxon>Dikarya</taxon>
        <taxon>Ascomycota</taxon>
        <taxon>Pezizomycotina</taxon>
        <taxon>Dothideomycetes</taxon>
        <taxon>Dothideomycetidae</taxon>
        <taxon>Mycosphaerellales</taxon>
        <taxon>Mycosphaerellaceae</taxon>
        <taxon>Fulvia</taxon>
    </lineage>
</organism>
<dbReference type="PANTHER" id="PTHR28094:SF2">
    <property type="entry name" value="BACTERIOPHAGE T5 ORF172 DNA-BINDING DOMAIN-CONTAINING PROTEIN"/>
    <property type="match status" value="1"/>
</dbReference>
<feature type="compositionally biased region" description="Basic and acidic residues" evidence="1">
    <location>
        <begin position="169"/>
        <end position="183"/>
    </location>
</feature>
<dbReference type="Proteomes" id="UP000756132">
    <property type="component" value="Chromosome 6"/>
</dbReference>
<protein>
    <recommendedName>
        <fullName evidence="2">Bacteriophage T5 Orf172 DNA-binding domain-containing protein</fullName>
    </recommendedName>
</protein>
<dbReference type="Pfam" id="PF10544">
    <property type="entry name" value="T5orf172"/>
    <property type="match status" value="1"/>
</dbReference>
<feature type="region of interest" description="Disordered" evidence="1">
    <location>
        <begin position="1"/>
        <end position="57"/>
    </location>
</feature>
<sequence>MATTFHNTSTPEALLGRNDSKNPATTCKGITSSGRPCRRALKATPSSSPTARRRSSGTGINGVALVVEADGSIEEADFYCWQHKDQAQVRVDEVNNAPRKSRVRRRKSADLFPLQEKSSIDTLVQKLGIQDEKTRPTKNPRPPKKTATTDFADHKARPQRPSNAWAGDVEEHGFRPPRRDSNRQKKQGFWSSLCCAGGADEDYVEIVRHRRRTDQASRPPDTVQTASTERPSRIPHESRPSSGSIPSRKPMSPRLSPRPPQQRTSSYPQTGHLLSLIPQHCSPQTTSALLAELIKPISPADEEGYIYIFWLTPQSKEAPAESTARSLLAAPSEPPDYSRRLSDVMTEFSYDGGEETLRGLNSRHISKKTIMLKIGRANNVTRRMNEWQRQCGYKLNLVRWYPYIPSTPQPSPDKPSYPDLSRPSTSRRQSDVVRKMPCVKRVERLIHLELAEKRVLKDCEACGKEHREWFEVEASQEGVRGVDECVRRWVGWAERQGHV</sequence>
<feature type="compositionally biased region" description="Low complexity" evidence="1">
    <location>
        <begin position="246"/>
        <end position="268"/>
    </location>
</feature>